<dbReference type="PANTHER" id="PTHR30055:SF234">
    <property type="entry name" value="HTH-TYPE TRANSCRIPTIONAL REGULATOR BETI"/>
    <property type="match status" value="1"/>
</dbReference>
<accession>A0ABQ2ULZ6</accession>
<keyword evidence="8" id="KW-1185">Reference proteome</keyword>
<feature type="region of interest" description="Disordered" evidence="5">
    <location>
        <begin position="1"/>
        <end position="26"/>
    </location>
</feature>
<gene>
    <name evidence="7" type="ORF">GCM10010178_40260</name>
</gene>
<dbReference type="InterPro" id="IPR001647">
    <property type="entry name" value="HTH_TetR"/>
</dbReference>
<name>A0ABQ2ULZ6_9PSEU</name>
<dbReference type="InterPro" id="IPR009057">
    <property type="entry name" value="Homeodomain-like_sf"/>
</dbReference>
<dbReference type="Gene3D" id="1.10.357.10">
    <property type="entry name" value="Tetracycline Repressor, domain 2"/>
    <property type="match status" value="1"/>
</dbReference>
<evidence type="ECO:0000256" key="1">
    <source>
        <dbReference type="ARBA" id="ARBA00023015"/>
    </source>
</evidence>
<dbReference type="EMBL" id="BMRE01000016">
    <property type="protein sequence ID" value="GGU43668.1"/>
    <property type="molecule type" value="Genomic_DNA"/>
</dbReference>
<evidence type="ECO:0000256" key="5">
    <source>
        <dbReference type="SAM" id="MobiDB-lite"/>
    </source>
</evidence>
<proteinExistence type="predicted"/>
<evidence type="ECO:0000313" key="8">
    <source>
        <dbReference type="Proteomes" id="UP000649573"/>
    </source>
</evidence>
<dbReference type="InterPro" id="IPR050109">
    <property type="entry name" value="HTH-type_TetR-like_transc_reg"/>
</dbReference>
<dbReference type="PANTHER" id="PTHR30055">
    <property type="entry name" value="HTH-TYPE TRANSCRIPTIONAL REGULATOR RUTR"/>
    <property type="match status" value="1"/>
</dbReference>
<feature type="DNA-binding region" description="H-T-H motif" evidence="4">
    <location>
        <begin position="49"/>
        <end position="68"/>
    </location>
</feature>
<evidence type="ECO:0000256" key="3">
    <source>
        <dbReference type="ARBA" id="ARBA00023163"/>
    </source>
</evidence>
<evidence type="ECO:0000313" key="7">
    <source>
        <dbReference type="EMBL" id="GGU43668.1"/>
    </source>
</evidence>
<dbReference type="SUPFAM" id="SSF46689">
    <property type="entry name" value="Homeodomain-like"/>
    <property type="match status" value="1"/>
</dbReference>
<protein>
    <submittedName>
        <fullName evidence="7">TetR-family transcriptional regulator</fullName>
    </submittedName>
</protein>
<reference evidence="8" key="1">
    <citation type="journal article" date="2019" name="Int. J. Syst. Evol. Microbiol.">
        <title>The Global Catalogue of Microorganisms (GCM) 10K type strain sequencing project: providing services to taxonomists for standard genome sequencing and annotation.</title>
        <authorList>
            <consortium name="The Broad Institute Genomics Platform"/>
            <consortium name="The Broad Institute Genome Sequencing Center for Infectious Disease"/>
            <person name="Wu L."/>
            <person name="Ma J."/>
        </authorList>
    </citation>
    <scope>NUCLEOTIDE SEQUENCE [LARGE SCALE GENOMIC DNA]</scope>
    <source>
        <strain evidence="8">JCM 3296</strain>
    </source>
</reference>
<evidence type="ECO:0000259" key="6">
    <source>
        <dbReference type="PROSITE" id="PS50977"/>
    </source>
</evidence>
<evidence type="ECO:0000256" key="2">
    <source>
        <dbReference type="ARBA" id="ARBA00023125"/>
    </source>
</evidence>
<keyword evidence="1" id="KW-0805">Transcription regulation</keyword>
<keyword evidence="3" id="KW-0804">Transcription</keyword>
<dbReference type="InterPro" id="IPR049513">
    <property type="entry name" value="TetR_C_40"/>
</dbReference>
<comment type="caution">
    <text evidence="7">The sequence shown here is derived from an EMBL/GenBank/DDBJ whole genome shotgun (WGS) entry which is preliminary data.</text>
</comment>
<feature type="domain" description="HTH tetR-type" evidence="6">
    <location>
        <begin position="26"/>
        <end position="86"/>
    </location>
</feature>
<dbReference type="Pfam" id="PF21306">
    <property type="entry name" value="TetR_C_40"/>
    <property type="match status" value="1"/>
</dbReference>
<dbReference type="Pfam" id="PF00440">
    <property type="entry name" value="TetR_N"/>
    <property type="match status" value="1"/>
</dbReference>
<organism evidence="7 8">
    <name type="scientific">Lentzea flava</name>
    <dbReference type="NCBI Taxonomy" id="103732"/>
    <lineage>
        <taxon>Bacteria</taxon>
        <taxon>Bacillati</taxon>
        <taxon>Actinomycetota</taxon>
        <taxon>Actinomycetes</taxon>
        <taxon>Pseudonocardiales</taxon>
        <taxon>Pseudonocardiaceae</taxon>
        <taxon>Lentzea</taxon>
    </lineage>
</organism>
<sequence length="226" mass="24150">MQYLADMAPPRSRSAEPATRTERRKAQTRQKLIDAARGFLAGDKHATVSIQDITDAADVGFGSFYNHFSTKAELFEAAVSEVLEELGRLLDELSSDVDDPAMAFAQSMRLAARLGVARPETAQVLVRHGMAYIDADAGLAPRALRDIEAGIASGRFQAGEPRLALATTAGALLAVLHMSLANPERVTDATCDEVAEQLLRMLGVPLDEAHEIATAPLPDASAVSRV</sequence>
<keyword evidence="2 4" id="KW-0238">DNA-binding</keyword>
<dbReference type="PROSITE" id="PS50977">
    <property type="entry name" value="HTH_TETR_2"/>
    <property type="match status" value="1"/>
</dbReference>
<evidence type="ECO:0000256" key="4">
    <source>
        <dbReference type="PROSITE-ProRule" id="PRU00335"/>
    </source>
</evidence>
<dbReference type="Proteomes" id="UP000649573">
    <property type="component" value="Unassembled WGS sequence"/>
</dbReference>